<dbReference type="EMBL" id="GL870877">
    <property type="protein sequence ID" value="EIJ89182.1"/>
    <property type="molecule type" value="Genomic_DNA"/>
</dbReference>
<dbReference type="Proteomes" id="UP000002872">
    <property type="component" value="Unassembled WGS sequence"/>
</dbReference>
<accession>I3EIY5</accession>
<evidence type="ECO:0000256" key="7">
    <source>
        <dbReference type="ARBA" id="ARBA00023160"/>
    </source>
</evidence>
<keyword evidence="6" id="KW-0443">Lipid metabolism</keyword>
<dbReference type="PANTHER" id="PTHR43086:SF2">
    <property type="entry name" value="HYDROXYSTEROID DEHYDROGENASE-LIKE PROTEIN 1"/>
    <property type="match status" value="1"/>
</dbReference>
<dbReference type="GO" id="GO:0030497">
    <property type="term" value="P:fatty acid elongation"/>
    <property type="evidence" value="ECO:0007669"/>
    <property type="project" value="TreeGrafter"/>
</dbReference>
<dbReference type="PIRSF" id="PIRSF000126">
    <property type="entry name" value="11-beta-HSD1"/>
    <property type="match status" value="1"/>
</dbReference>
<organism evidence="9 10">
    <name type="scientific">Nematocida parisii (strain ERTm3)</name>
    <name type="common">Nematode killer fungus</name>
    <dbReference type="NCBI Taxonomy" id="935791"/>
    <lineage>
        <taxon>Eukaryota</taxon>
        <taxon>Fungi</taxon>
        <taxon>Fungi incertae sedis</taxon>
        <taxon>Microsporidia</taxon>
        <taxon>Nematocida</taxon>
    </lineage>
</organism>
<evidence type="ECO:0000256" key="8">
    <source>
        <dbReference type="SAM" id="Phobius"/>
    </source>
</evidence>
<sequence length="305" mass="33755">MLTLSLKCIGGAVLFVAAGNTFFALFMEICAYFIRRLRNRSLLKELSGKWAIITGCTDGIGLGIAREMANNGINLILISRTQEKLDKVEEELSKKVKTKTVQIDFENEIDFAASLAEVKEYSPHILVNNVGVAESGPTAFMEHTFKSIDRIIKVNITNTVRLTQEYISWDKSPKDKKYILTTGSMLGSIPSPFQQIYAGTKAFLQVWSESISTELPGYHAEVFMTGLVCSKLSGAKKPNLFVPSADLYGKCCVHAFGTCAITYPYFPHALLNLFACAFPRGVIGMAMARFGVHIRKIKQKSGKKK</sequence>
<dbReference type="GO" id="GO:0005783">
    <property type="term" value="C:endoplasmic reticulum"/>
    <property type="evidence" value="ECO:0007669"/>
    <property type="project" value="TreeGrafter"/>
</dbReference>
<name>I3EIY5_NEMP3</name>
<evidence type="ECO:0000256" key="5">
    <source>
        <dbReference type="ARBA" id="ARBA00023002"/>
    </source>
</evidence>
<dbReference type="GO" id="GO:0016491">
    <property type="term" value="F:oxidoreductase activity"/>
    <property type="evidence" value="ECO:0007669"/>
    <property type="project" value="UniProtKB-KW"/>
</dbReference>
<evidence type="ECO:0000256" key="2">
    <source>
        <dbReference type="ARBA" id="ARBA00022516"/>
    </source>
</evidence>
<reference evidence="9" key="1">
    <citation type="submission" date="2011-01" db="EMBL/GenBank/DDBJ databases">
        <title>The Genome Sequence of Nematocida parisii strain ERTm3.</title>
        <authorList>
            <consortium name="The Broad Institute Genome Sequencing Platform"/>
            <consortium name="The Broad Institute Genome Sequencing Center for Infectious Disease"/>
            <person name="Cuomo C."/>
            <person name="Troemel E."/>
            <person name="Young S.K."/>
            <person name="Zeng Q."/>
            <person name="Gargeya S."/>
            <person name="Fitzgerald M."/>
            <person name="Haas B."/>
            <person name="Abouelleil A."/>
            <person name="Alvarado L."/>
            <person name="Arachchi H.M."/>
            <person name="Berlin A."/>
            <person name="Chapman S.B."/>
            <person name="Gearin G."/>
            <person name="Goldberg J."/>
            <person name="Griggs A."/>
            <person name="Gujja S."/>
            <person name="Hansen M."/>
            <person name="Heiman D."/>
            <person name="Howarth C."/>
            <person name="Larimer J."/>
            <person name="Lui A."/>
            <person name="MacDonald P.J.P."/>
            <person name="McCowen C."/>
            <person name="Montmayeur A."/>
            <person name="Murphy C."/>
            <person name="Neiman D."/>
            <person name="Pearson M."/>
            <person name="Priest M."/>
            <person name="Roberts A."/>
            <person name="Saif S."/>
            <person name="Shea T."/>
            <person name="Sisk P."/>
            <person name="Stolte C."/>
            <person name="Sykes S."/>
            <person name="Wortman J."/>
            <person name="Nusbaum C."/>
            <person name="Birren B."/>
        </authorList>
    </citation>
    <scope>NUCLEOTIDE SEQUENCE</scope>
    <source>
        <strain evidence="9">ERTm3</strain>
    </source>
</reference>
<evidence type="ECO:0000256" key="1">
    <source>
        <dbReference type="ARBA" id="ARBA00005194"/>
    </source>
</evidence>
<evidence type="ECO:0000313" key="9">
    <source>
        <dbReference type="EMBL" id="EIJ89182.1"/>
    </source>
</evidence>
<dbReference type="PRINTS" id="PR00081">
    <property type="entry name" value="GDHRDH"/>
</dbReference>
<dbReference type="InterPro" id="IPR036291">
    <property type="entry name" value="NAD(P)-bd_dom_sf"/>
</dbReference>
<comment type="pathway">
    <text evidence="1">Lipid metabolism; fatty acid biosynthesis.</text>
</comment>
<dbReference type="CDD" id="cd05356">
    <property type="entry name" value="17beta-HSD1_like_SDR_c"/>
    <property type="match status" value="1"/>
</dbReference>
<dbReference type="Gene3D" id="3.40.50.720">
    <property type="entry name" value="NAD(P)-binding Rossmann-like Domain"/>
    <property type="match status" value="1"/>
</dbReference>
<keyword evidence="7" id="KW-0275">Fatty acid biosynthesis</keyword>
<dbReference type="PANTHER" id="PTHR43086">
    <property type="entry name" value="VERY-LONG-CHAIN 3-OXOOACYL-COA REDUCTASE"/>
    <property type="match status" value="1"/>
</dbReference>
<dbReference type="InParanoid" id="I3EIY5"/>
<dbReference type="SUPFAM" id="SSF51735">
    <property type="entry name" value="NAD(P)-binding Rossmann-fold domains"/>
    <property type="match status" value="1"/>
</dbReference>
<keyword evidence="8" id="KW-0812">Transmembrane</keyword>
<dbReference type="InterPro" id="IPR020904">
    <property type="entry name" value="Sc_DH/Rdtase_CS"/>
</dbReference>
<dbReference type="FunCoup" id="I3EIY5">
    <property type="interactions" value="96"/>
</dbReference>
<keyword evidence="3" id="KW-0276">Fatty acid metabolism</keyword>
<dbReference type="PROSITE" id="PS00061">
    <property type="entry name" value="ADH_SHORT"/>
    <property type="match status" value="1"/>
</dbReference>
<keyword evidence="8" id="KW-0472">Membrane</keyword>
<dbReference type="InterPro" id="IPR002347">
    <property type="entry name" value="SDR_fam"/>
</dbReference>
<dbReference type="HOGENOM" id="CLU_010194_38_0_1"/>
<evidence type="ECO:0000256" key="4">
    <source>
        <dbReference type="ARBA" id="ARBA00022857"/>
    </source>
</evidence>
<keyword evidence="10" id="KW-1185">Reference proteome</keyword>
<keyword evidence="8" id="KW-1133">Transmembrane helix</keyword>
<evidence type="ECO:0000256" key="3">
    <source>
        <dbReference type="ARBA" id="ARBA00022832"/>
    </source>
</evidence>
<dbReference type="OMA" id="LVAPGMM"/>
<dbReference type="VEuPathDB" id="MicrosporidiaDB:NEQG_01001"/>
<feature type="transmembrane region" description="Helical" evidence="8">
    <location>
        <begin position="12"/>
        <end position="34"/>
    </location>
</feature>
<gene>
    <name evidence="9" type="ORF">NEQG_01001</name>
</gene>
<dbReference type="Pfam" id="PF00106">
    <property type="entry name" value="adh_short"/>
    <property type="match status" value="1"/>
</dbReference>
<keyword evidence="4" id="KW-0521">NADP</keyword>
<evidence type="ECO:0000256" key="6">
    <source>
        <dbReference type="ARBA" id="ARBA00023098"/>
    </source>
</evidence>
<protein>
    <submittedName>
        <fullName evidence="9">Uncharacterized protein</fullName>
    </submittedName>
</protein>
<dbReference type="AlphaFoldDB" id="I3EIY5"/>
<keyword evidence="5" id="KW-0560">Oxidoreductase</keyword>
<dbReference type="STRING" id="935791.I3EIY5"/>
<proteinExistence type="predicted"/>
<dbReference type="OrthoDB" id="5545019at2759"/>
<evidence type="ECO:0000313" key="10">
    <source>
        <dbReference type="Proteomes" id="UP000002872"/>
    </source>
</evidence>
<keyword evidence="2" id="KW-0444">Lipid biosynthesis</keyword>